<dbReference type="OrthoDB" id="9781904at2"/>
<keyword evidence="2" id="KW-1185">Reference proteome</keyword>
<evidence type="ECO:0008006" key="3">
    <source>
        <dbReference type="Google" id="ProtNLM"/>
    </source>
</evidence>
<dbReference type="RefSeq" id="WP_106012013.1">
    <property type="nucleotide sequence ID" value="NZ_CP027226.1"/>
</dbReference>
<protein>
    <recommendedName>
        <fullName evidence="3">HD domain-containing protein</fullName>
    </recommendedName>
</protein>
<dbReference type="EMBL" id="CP027226">
    <property type="protein sequence ID" value="AVM42027.1"/>
    <property type="molecule type" value="Genomic_DNA"/>
</dbReference>
<sequence length="356" mass="41445">MITVKFLIGLDEQEKTQYLNNINDKRALIIDINNLSFETYGQKFLELKGSKLRKIKREFSQRVNSAIKECSAPTVETNISTIYVNLLNIDRKMRAELFQNIKNISNENKLNIIVEGVLFISPLTKVQEELERTLKNSSYNLIKRNYINTEIPRAEVDCDYVTVVLKDRIKVVEQIEININKNHDNVHHKESLAQHRDMVLAEGETVISKVPEAFRSDFRQILRLHDSGKGLARTAVPEKRMSRAKRWYADKFVQDRRYYQYIGHQFIGANLLIAECLPEDGVYENIDSFIMDKAEIINQHMQAHIGFTPEYKEQFNLSEDMIKTLMLLAHCDETGRVVDQEQLDKYNSLIEESAQN</sequence>
<organism evidence="1 2">
    <name type="scientific">Fastidiosipila sanguinis</name>
    <dbReference type="NCBI Taxonomy" id="236753"/>
    <lineage>
        <taxon>Bacteria</taxon>
        <taxon>Bacillati</taxon>
        <taxon>Bacillota</taxon>
        <taxon>Clostridia</taxon>
        <taxon>Eubacteriales</taxon>
        <taxon>Oscillospiraceae</taxon>
        <taxon>Fastidiosipila</taxon>
    </lineage>
</organism>
<evidence type="ECO:0000313" key="2">
    <source>
        <dbReference type="Proteomes" id="UP000237947"/>
    </source>
</evidence>
<gene>
    <name evidence="1" type="ORF">C5Q98_01725</name>
</gene>
<name>A0A2S0KLZ8_9FIRM</name>
<dbReference type="Proteomes" id="UP000237947">
    <property type="component" value="Chromosome"/>
</dbReference>
<reference evidence="2" key="1">
    <citation type="submission" date="2018-02" db="EMBL/GenBank/DDBJ databases">
        <authorList>
            <person name="Holder M.E."/>
            <person name="Ajami N.J."/>
            <person name="Petrosino J.F."/>
        </authorList>
    </citation>
    <scope>NUCLEOTIDE SEQUENCE [LARGE SCALE GENOMIC DNA]</scope>
    <source>
        <strain evidence="2">CCUG 47711</strain>
    </source>
</reference>
<accession>A0A2S0KLZ8</accession>
<proteinExistence type="predicted"/>
<evidence type="ECO:0000313" key="1">
    <source>
        <dbReference type="EMBL" id="AVM42027.1"/>
    </source>
</evidence>
<dbReference type="KEGG" id="fsa:C5Q98_01725"/>
<dbReference type="AlphaFoldDB" id="A0A2S0KLZ8"/>